<feature type="non-terminal residue" evidence="2">
    <location>
        <position position="1"/>
    </location>
</feature>
<organism evidence="2">
    <name type="scientific">Tanacetum cinerariifolium</name>
    <name type="common">Dalmatian daisy</name>
    <name type="synonym">Chrysanthemum cinerariifolium</name>
    <dbReference type="NCBI Taxonomy" id="118510"/>
    <lineage>
        <taxon>Eukaryota</taxon>
        <taxon>Viridiplantae</taxon>
        <taxon>Streptophyta</taxon>
        <taxon>Embryophyta</taxon>
        <taxon>Tracheophyta</taxon>
        <taxon>Spermatophyta</taxon>
        <taxon>Magnoliopsida</taxon>
        <taxon>eudicotyledons</taxon>
        <taxon>Gunneridae</taxon>
        <taxon>Pentapetalae</taxon>
        <taxon>asterids</taxon>
        <taxon>campanulids</taxon>
        <taxon>Asterales</taxon>
        <taxon>Asteraceae</taxon>
        <taxon>Asteroideae</taxon>
        <taxon>Anthemideae</taxon>
        <taxon>Anthemidinae</taxon>
        <taxon>Tanacetum</taxon>
    </lineage>
</organism>
<gene>
    <name evidence="2" type="ORF">Tci_929239</name>
</gene>
<name>A0A699XFS6_TANCI</name>
<reference evidence="2" key="1">
    <citation type="journal article" date="2019" name="Sci. Rep.">
        <title>Draft genome of Tanacetum cinerariifolium, the natural source of mosquito coil.</title>
        <authorList>
            <person name="Yamashiro T."/>
            <person name="Shiraishi A."/>
            <person name="Satake H."/>
            <person name="Nakayama K."/>
        </authorList>
    </citation>
    <scope>NUCLEOTIDE SEQUENCE</scope>
</reference>
<protein>
    <submittedName>
        <fullName evidence="2">Uncharacterized protein</fullName>
    </submittedName>
</protein>
<evidence type="ECO:0000313" key="2">
    <source>
        <dbReference type="EMBL" id="GFD57270.1"/>
    </source>
</evidence>
<comment type="caution">
    <text evidence="2">The sequence shown here is derived from an EMBL/GenBank/DDBJ whole genome shotgun (WGS) entry which is preliminary data.</text>
</comment>
<feature type="compositionally biased region" description="Gly residues" evidence="1">
    <location>
        <begin position="18"/>
        <end position="28"/>
    </location>
</feature>
<feature type="region of interest" description="Disordered" evidence="1">
    <location>
        <begin position="1"/>
        <end position="28"/>
    </location>
</feature>
<evidence type="ECO:0000256" key="1">
    <source>
        <dbReference type="SAM" id="MobiDB-lite"/>
    </source>
</evidence>
<proteinExistence type="predicted"/>
<accession>A0A699XFS6</accession>
<dbReference type="EMBL" id="BKCJ011839203">
    <property type="protein sequence ID" value="GFD57270.1"/>
    <property type="molecule type" value="Genomic_DNA"/>
</dbReference>
<sequence>RLAAYPDQGWLPGARPGRVGGRSAGAGSAGGAYHRAARYFPQGQRNGYRACALAKRAAHSLHLPVG</sequence>
<dbReference type="AlphaFoldDB" id="A0A699XFS6"/>